<dbReference type="Proteomes" id="UP000522590">
    <property type="component" value="Unassembled WGS sequence"/>
</dbReference>
<dbReference type="RefSeq" id="WP_052055140.1">
    <property type="nucleotide sequence ID" value="NZ_JABXXS010000039.1"/>
</dbReference>
<evidence type="ECO:0008006" key="3">
    <source>
        <dbReference type="Google" id="ProtNLM"/>
    </source>
</evidence>
<protein>
    <recommendedName>
        <fullName evidence="3">Glucose/Sorbosone dehydrogenase domain-containing protein</fullName>
    </recommendedName>
</protein>
<comment type="caution">
    <text evidence="1">The sequence shown here is derived from an EMBL/GenBank/DDBJ whole genome shotgun (WGS) entry which is preliminary data.</text>
</comment>
<gene>
    <name evidence="1" type="ORF">HUK81_14025</name>
</gene>
<dbReference type="AlphaFoldDB" id="A0A850P273"/>
<evidence type="ECO:0000313" key="2">
    <source>
        <dbReference type="Proteomes" id="UP000522590"/>
    </source>
</evidence>
<evidence type="ECO:0000313" key="1">
    <source>
        <dbReference type="EMBL" id="NVN38038.1"/>
    </source>
</evidence>
<sequence>MNYNEKSDVTNPELISILPTHPPFGGGAGGATIHTIVPYTDRQLAVFTTEGERPFTLDPNRGGPFEPAIGHVGIKGAQQPLNVVGITSIQDPANPVLISTIPKPVPPPGSIWGTDYSTLNGVHYPFGNHNIHQPSKLPVLDQGSERIYCAYFTAGFRCFDFSEPYTPKEIAAYCPPDPKKFNWQIEGGFKGPLTMCAEDIIVDRRGFIYMTNSQDGLHILKVTV</sequence>
<dbReference type="GeneID" id="89478738"/>
<proteinExistence type="predicted"/>
<accession>A0A850P273</accession>
<name>A0A850P273_9PROT</name>
<dbReference type="EMBL" id="JABXXS010000039">
    <property type="protein sequence ID" value="NVN38038.1"/>
    <property type="molecule type" value="Genomic_DNA"/>
</dbReference>
<organism evidence="1 2">
    <name type="scientific">Komagataeibacter swingsii</name>
    <dbReference type="NCBI Taxonomy" id="215220"/>
    <lineage>
        <taxon>Bacteria</taxon>
        <taxon>Pseudomonadati</taxon>
        <taxon>Pseudomonadota</taxon>
        <taxon>Alphaproteobacteria</taxon>
        <taxon>Acetobacterales</taxon>
        <taxon>Acetobacteraceae</taxon>
        <taxon>Komagataeibacter</taxon>
    </lineage>
</organism>
<reference evidence="1 2" key="1">
    <citation type="submission" date="2020-06" db="EMBL/GenBank/DDBJ databases">
        <title>Description of novel acetic acid bacteria.</title>
        <authorList>
            <person name="Sombolestani A."/>
        </authorList>
    </citation>
    <scope>NUCLEOTIDE SEQUENCE [LARGE SCALE GENOMIC DNA]</scope>
    <source>
        <strain evidence="1 2">LMG 25</strain>
    </source>
</reference>